<dbReference type="RefSeq" id="WP_066226222.1">
    <property type="nucleotide sequence ID" value="NZ_LQYN01000006.1"/>
</dbReference>
<proteinExistence type="predicted"/>
<organism evidence="1 2">
    <name type="scientific">Heyndrickxia sporothermodurans</name>
    <dbReference type="NCBI Taxonomy" id="46224"/>
    <lineage>
        <taxon>Bacteria</taxon>
        <taxon>Bacillati</taxon>
        <taxon>Bacillota</taxon>
        <taxon>Bacilli</taxon>
        <taxon>Bacillales</taxon>
        <taxon>Bacillaceae</taxon>
        <taxon>Heyndrickxia</taxon>
    </lineage>
</organism>
<reference evidence="1 2" key="1">
    <citation type="submission" date="2016-01" db="EMBL/GenBank/DDBJ databases">
        <title>Genome Sequences of Twelve Sporeforming Bacillus Species Isolated from Foods.</title>
        <authorList>
            <person name="Berendsen E.M."/>
            <person name="Wells-Bennik M.H."/>
            <person name="Krawcyk A.O."/>
            <person name="De Jong A."/>
            <person name="Holsappel S."/>
            <person name="Eijlander R.T."/>
            <person name="Kuipers O.P."/>
        </authorList>
    </citation>
    <scope>NUCLEOTIDE SEQUENCE [LARGE SCALE GENOMIC DNA]</scope>
    <source>
        <strain evidence="1 2">B4102</strain>
    </source>
</reference>
<name>A0A150LGH5_9BACI</name>
<dbReference type="Pfam" id="PF26325">
    <property type="entry name" value="YhjD"/>
    <property type="match status" value="1"/>
</dbReference>
<dbReference type="OrthoDB" id="2988956at2"/>
<comment type="caution">
    <text evidence="1">The sequence shown here is derived from an EMBL/GenBank/DDBJ whole genome shotgun (WGS) entry which is preliminary data.</text>
</comment>
<dbReference type="PATRIC" id="fig|46224.3.peg.3965"/>
<dbReference type="Proteomes" id="UP000075666">
    <property type="component" value="Unassembled WGS sequence"/>
</dbReference>
<accession>A0A150LGH5</accession>
<sequence>MKIIPDYERKIIEKAIYLPMLLTILDRDLTVINNCGFKLKSPYTEWIESTMKVIQTELGEVKRYMKQHDIKVGKMKTEESFTQYFYIYQGHETYHRYFNPRLRNRSEELLRYYLYERFQDRDVR</sequence>
<dbReference type="AlphaFoldDB" id="A0A150LGH5"/>
<gene>
    <name evidence="1" type="ORF">B4102_2155</name>
</gene>
<keyword evidence="2" id="KW-1185">Reference proteome</keyword>
<evidence type="ECO:0000313" key="2">
    <source>
        <dbReference type="Proteomes" id="UP000075666"/>
    </source>
</evidence>
<evidence type="ECO:0008006" key="3">
    <source>
        <dbReference type="Google" id="ProtNLM"/>
    </source>
</evidence>
<protein>
    <recommendedName>
        <fullName evidence="3">YhjD</fullName>
    </recommendedName>
</protein>
<evidence type="ECO:0000313" key="1">
    <source>
        <dbReference type="EMBL" id="KYD11427.1"/>
    </source>
</evidence>
<dbReference type="InterPro" id="IPR058600">
    <property type="entry name" value="YhjD-like"/>
</dbReference>
<dbReference type="EMBL" id="LQYN01000006">
    <property type="protein sequence ID" value="KYD11427.1"/>
    <property type="molecule type" value="Genomic_DNA"/>
</dbReference>
<dbReference type="STRING" id="46224.B4102_2155"/>